<reference evidence="1 2" key="1">
    <citation type="submission" date="2019-10" db="EMBL/GenBank/DDBJ databases">
        <title>Evaluation of single-gene subtyping targets for Pseudomonas.</title>
        <authorList>
            <person name="Reichler S.J."/>
            <person name="Orsi R.H."/>
            <person name="Wiedmann M."/>
            <person name="Martin N.H."/>
            <person name="Murphy S.I."/>
        </authorList>
    </citation>
    <scope>NUCLEOTIDE SEQUENCE [LARGE SCALE GENOMIC DNA]</scope>
    <source>
        <strain evidence="1 2">FSL R10-3254</strain>
    </source>
</reference>
<comment type="caution">
    <text evidence="1">The sequence shown here is derived from an EMBL/GenBank/DDBJ whole genome shotgun (WGS) entry which is preliminary data.</text>
</comment>
<dbReference type="EMBL" id="WIWI01000017">
    <property type="protein sequence ID" value="MQT89052.1"/>
    <property type="molecule type" value="Genomic_DNA"/>
</dbReference>
<dbReference type="InterPro" id="IPR010846">
    <property type="entry name" value="AmiA-like"/>
</dbReference>
<gene>
    <name evidence="1" type="ORF">GHO39_07865</name>
</gene>
<protein>
    <submittedName>
        <fullName evidence="1">DUF1460 domain-containing protein</fullName>
    </submittedName>
</protein>
<evidence type="ECO:0000313" key="1">
    <source>
        <dbReference type="EMBL" id="MQT89052.1"/>
    </source>
</evidence>
<dbReference type="AlphaFoldDB" id="A0A7X1XCJ8"/>
<name>A0A7X1XCJ8_9PSED</name>
<evidence type="ECO:0000313" key="2">
    <source>
        <dbReference type="Proteomes" id="UP000489190"/>
    </source>
</evidence>
<dbReference type="Gene3D" id="2.30.260.10">
    <property type="entry name" value="putative xylanase like domain"/>
    <property type="match status" value="1"/>
</dbReference>
<accession>A0A7X1XCJ8</accession>
<organism evidence="1 2">
    <name type="scientific">Pseudomonas helleri</name>
    <dbReference type="NCBI Taxonomy" id="1608996"/>
    <lineage>
        <taxon>Bacteria</taxon>
        <taxon>Pseudomonadati</taxon>
        <taxon>Pseudomonadota</taxon>
        <taxon>Gammaproteobacteria</taxon>
        <taxon>Pseudomonadales</taxon>
        <taxon>Pseudomonadaceae</taxon>
        <taxon>Pseudomonas</taxon>
    </lineage>
</organism>
<dbReference type="SUPFAM" id="SSF54001">
    <property type="entry name" value="Cysteine proteinases"/>
    <property type="match status" value="1"/>
</dbReference>
<dbReference type="RefSeq" id="WP_153327659.1">
    <property type="nucleotide sequence ID" value="NZ_WIWI01000017.1"/>
</dbReference>
<dbReference type="Gene3D" id="1.10.3670.10">
    <property type="entry name" value="Putative xylanase like domain"/>
    <property type="match status" value="1"/>
</dbReference>
<proteinExistence type="predicted"/>
<dbReference type="Proteomes" id="UP000489190">
    <property type="component" value="Unassembled WGS sequence"/>
</dbReference>
<sequence>MSSRIQGNRACITTENPNISRILEEGQKCPLLRVLTQIARAIPLSAIFALTIPYVSAHERVDFIKQDQFTTEKVDGILRSKALSRHSTSHGDVIASVSSAFLATPYQANRLIGSSSTTEVLVADLSEVDCLTLIDYIEALTRSSDEKTFIKNLVRTRYVDGRVDYRSRKHFFSDWYAATPANASDVTKEISHAYITAEKELNSKPDGGEYVTGLGITHREINYIPTHAINQTVINRLKTGDYIGIYSPSVGLDVSHVGIVIKNEQGVWFRNASSKAENMRVVDSPFMEYVASTPGIVVLRAE</sequence>
<dbReference type="Pfam" id="PF07313">
    <property type="entry name" value="AmiA-like"/>
    <property type="match status" value="1"/>
</dbReference>
<dbReference type="InterPro" id="IPR038765">
    <property type="entry name" value="Papain-like_cys_pep_sf"/>
</dbReference>